<sequence>MGMKTGLGKYGLILLACFMLFFNSCGVLLKERTVKNRGVVSDEAGLPLILYRSSHVLSSRMVVMLSGDGGWLDFNDSLAVSFNRAGFDVIGFNSRTYFWHQRTPDQVAADFTALIKKYMRLWNDRKITLSGYSFGADVVPFLYNRLPAELKQRVGEIQLLSPYLSTDFKVYLTDLINLGSDDRTYKVRDEVMKISIPVYCFYGEDEAPKPLSDFRKKNFFMSLLPGDHHYKKGYHQIVRTAGRGFDLLRKN</sequence>
<evidence type="ECO:0000313" key="3">
    <source>
        <dbReference type="Proteomes" id="UP000245647"/>
    </source>
</evidence>
<dbReference type="EMBL" id="QEAS01000011">
    <property type="protein sequence ID" value="PWG79909.1"/>
    <property type="molecule type" value="Genomic_DNA"/>
</dbReference>
<feature type="domain" description="Bacterial virulence" evidence="1">
    <location>
        <begin position="60"/>
        <end position="239"/>
    </location>
</feature>
<gene>
    <name evidence="2" type="ORF">DDR33_13995</name>
</gene>
<reference evidence="2 3" key="1">
    <citation type="submission" date="2018-04" db="EMBL/GenBank/DDBJ databases">
        <title>Pedobacter chongqingensis sp. nov., isolated from a rottenly hemp rope.</title>
        <authorList>
            <person name="Cai Y."/>
        </authorList>
    </citation>
    <scope>NUCLEOTIDE SEQUENCE [LARGE SCALE GENOMIC DNA]</scope>
    <source>
        <strain evidence="2 3">FJ4-8</strain>
    </source>
</reference>
<dbReference type="Pfam" id="PF06057">
    <property type="entry name" value="VirJ"/>
    <property type="match status" value="1"/>
</dbReference>
<dbReference type="AlphaFoldDB" id="A0A2U2PFK1"/>
<dbReference type="Proteomes" id="UP000245647">
    <property type="component" value="Unassembled WGS sequence"/>
</dbReference>
<dbReference type="InterPro" id="IPR010333">
    <property type="entry name" value="VirJ"/>
</dbReference>
<dbReference type="InterPro" id="IPR029058">
    <property type="entry name" value="AB_hydrolase_fold"/>
</dbReference>
<proteinExistence type="predicted"/>
<dbReference type="Gene3D" id="3.40.50.1820">
    <property type="entry name" value="alpha/beta hydrolase"/>
    <property type="match status" value="1"/>
</dbReference>
<accession>A0A2U2PFK1</accession>
<keyword evidence="3" id="KW-1185">Reference proteome</keyword>
<evidence type="ECO:0000313" key="2">
    <source>
        <dbReference type="EMBL" id="PWG79909.1"/>
    </source>
</evidence>
<comment type="caution">
    <text evidence="2">The sequence shown here is derived from an EMBL/GenBank/DDBJ whole genome shotgun (WGS) entry which is preliminary data.</text>
</comment>
<evidence type="ECO:0000259" key="1">
    <source>
        <dbReference type="Pfam" id="PF06057"/>
    </source>
</evidence>
<dbReference type="SUPFAM" id="SSF53474">
    <property type="entry name" value="alpha/beta-Hydrolases"/>
    <property type="match status" value="1"/>
</dbReference>
<organism evidence="2 3">
    <name type="scientific">Pararcticibacter amylolyticus</name>
    <dbReference type="NCBI Taxonomy" id="2173175"/>
    <lineage>
        <taxon>Bacteria</taxon>
        <taxon>Pseudomonadati</taxon>
        <taxon>Bacteroidota</taxon>
        <taxon>Sphingobacteriia</taxon>
        <taxon>Sphingobacteriales</taxon>
        <taxon>Sphingobacteriaceae</taxon>
        <taxon>Pararcticibacter</taxon>
    </lineage>
</organism>
<protein>
    <recommendedName>
        <fullName evidence="1">Bacterial virulence domain-containing protein</fullName>
    </recommendedName>
</protein>
<name>A0A2U2PFK1_9SPHI</name>